<keyword evidence="2" id="KW-1185">Reference proteome</keyword>
<dbReference type="Proteomes" id="UP000308600">
    <property type="component" value="Unassembled WGS sequence"/>
</dbReference>
<protein>
    <submittedName>
        <fullName evidence="1">Uncharacterized protein</fullName>
    </submittedName>
</protein>
<gene>
    <name evidence="1" type="ORF">BDN72DRAFT_849778</name>
</gene>
<evidence type="ECO:0000313" key="1">
    <source>
        <dbReference type="EMBL" id="TFK61347.1"/>
    </source>
</evidence>
<dbReference type="EMBL" id="ML208669">
    <property type="protein sequence ID" value="TFK61347.1"/>
    <property type="molecule type" value="Genomic_DNA"/>
</dbReference>
<organism evidence="1 2">
    <name type="scientific">Pluteus cervinus</name>
    <dbReference type="NCBI Taxonomy" id="181527"/>
    <lineage>
        <taxon>Eukaryota</taxon>
        <taxon>Fungi</taxon>
        <taxon>Dikarya</taxon>
        <taxon>Basidiomycota</taxon>
        <taxon>Agaricomycotina</taxon>
        <taxon>Agaricomycetes</taxon>
        <taxon>Agaricomycetidae</taxon>
        <taxon>Agaricales</taxon>
        <taxon>Pluteineae</taxon>
        <taxon>Pluteaceae</taxon>
        <taxon>Pluteus</taxon>
    </lineage>
</organism>
<name>A0ACD3A6Y2_9AGAR</name>
<sequence length="429" mass="48545">MNTSACDVSLQPVQVDVPADILQVIIRFATLAKDPIDPHPLHLPHHRRHKYFEIMHDQDSLRTKCSMLLVCKQWKSWSTAFLYESLVVRAFTDVQLLSQLLRKIDETNTSQTLGRHVKRLHVISMYPLDASGSSMDPDVGWTTFATLIEAIPGLEVYVFRKAFSVSDTESTPPFVIETLARTCGQSLQAMIWPHNDNPPEVVDMLGLLLHTPNLRLLKCVPRWPWGDQSRDPAWYDLPQSSQVLLSLQGPSSLFCSPDYLDGDPSFPVKISSPLDHIFLTCDQSRVEETLERHGGSLIYAQIFGPVSVFQVPLDLERIVEVLAFHCPKINHIDLAFPQLAKNLRIPPSVEVVGLKTAIIRRPLETNYWENFLEGLVSMQGNSLKKVILLDPNHCRIFREERQDLVNALVTHFANSNIRLEDPNGQLLAA</sequence>
<proteinExistence type="predicted"/>
<reference evidence="1 2" key="1">
    <citation type="journal article" date="2019" name="Nat. Ecol. Evol.">
        <title>Megaphylogeny resolves global patterns of mushroom evolution.</title>
        <authorList>
            <person name="Varga T."/>
            <person name="Krizsan K."/>
            <person name="Foldi C."/>
            <person name="Dima B."/>
            <person name="Sanchez-Garcia M."/>
            <person name="Sanchez-Ramirez S."/>
            <person name="Szollosi G.J."/>
            <person name="Szarkandi J.G."/>
            <person name="Papp V."/>
            <person name="Albert L."/>
            <person name="Andreopoulos W."/>
            <person name="Angelini C."/>
            <person name="Antonin V."/>
            <person name="Barry K.W."/>
            <person name="Bougher N.L."/>
            <person name="Buchanan P."/>
            <person name="Buyck B."/>
            <person name="Bense V."/>
            <person name="Catcheside P."/>
            <person name="Chovatia M."/>
            <person name="Cooper J."/>
            <person name="Damon W."/>
            <person name="Desjardin D."/>
            <person name="Finy P."/>
            <person name="Geml J."/>
            <person name="Haridas S."/>
            <person name="Hughes K."/>
            <person name="Justo A."/>
            <person name="Karasinski D."/>
            <person name="Kautmanova I."/>
            <person name="Kiss B."/>
            <person name="Kocsube S."/>
            <person name="Kotiranta H."/>
            <person name="LaButti K.M."/>
            <person name="Lechner B.E."/>
            <person name="Liimatainen K."/>
            <person name="Lipzen A."/>
            <person name="Lukacs Z."/>
            <person name="Mihaltcheva S."/>
            <person name="Morgado L.N."/>
            <person name="Niskanen T."/>
            <person name="Noordeloos M.E."/>
            <person name="Ohm R.A."/>
            <person name="Ortiz-Santana B."/>
            <person name="Ovrebo C."/>
            <person name="Racz N."/>
            <person name="Riley R."/>
            <person name="Savchenko A."/>
            <person name="Shiryaev A."/>
            <person name="Soop K."/>
            <person name="Spirin V."/>
            <person name="Szebenyi C."/>
            <person name="Tomsovsky M."/>
            <person name="Tulloss R.E."/>
            <person name="Uehling J."/>
            <person name="Grigoriev I.V."/>
            <person name="Vagvolgyi C."/>
            <person name="Papp T."/>
            <person name="Martin F.M."/>
            <person name="Miettinen O."/>
            <person name="Hibbett D.S."/>
            <person name="Nagy L.G."/>
        </authorList>
    </citation>
    <scope>NUCLEOTIDE SEQUENCE [LARGE SCALE GENOMIC DNA]</scope>
    <source>
        <strain evidence="1 2">NL-1719</strain>
    </source>
</reference>
<evidence type="ECO:0000313" key="2">
    <source>
        <dbReference type="Proteomes" id="UP000308600"/>
    </source>
</evidence>
<accession>A0ACD3A6Y2</accession>